<accession>A0A2B4RBY1</accession>
<dbReference type="AlphaFoldDB" id="A0A2B4RBY1"/>
<evidence type="ECO:0000259" key="1">
    <source>
        <dbReference type="Pfam" id="PF26215"/>
    </source>
</evidence>
<proteinExistence type="predicted"/>
<keyword evidence="3" id="KW-1185">Reference proteome</keyword>
<dbReference type="PANTHER" id="PTHR21301">
    <property type="entry name" value="REVERSE TRANSCRIPTASE"/>
    <property type="match status" value="1"/>
</dbReference>
<reference evidence="3" key="1">
    <citation type="journal article" date="2017" name="bioRxiv">
        <title>Comparative analysis of the genomes of Stylophora pistillata and Acropora digitifera provides evidence for extensive differences between species of corals.</title>
        <authorList>
            <person name="Voolstra C.R."/>
            <person name="Li Y."/>
            <person name="Liew Y.J."/>
            <person name="Baumgarten S."/>
            <person name="Zoccola D."/>
            <person name="Flot J.-F."/>
            <person name="Tambutte S."/>
            <person name="Allemand D."/>
            <person name="Aranda M."/>
        </authorList>
    </citation>
    <scope>NUCLEOTIDE SEQUENCE [LARGE SCALE GENOMIC DNA]</scope>
</reference>
<protein>
    <recommendedName>
        <fullName evidence="1">Helix-turn-helix domain-containing protein</fullName>
    </recommendedName>
</protein>
<dbReference type="OrthoDB" id="5982087at2759"/>
<dbReference type="InterPro" id="IPR058912">
    <property type="entry name" value="HTH_animal"/>
</dbReference>
<gene>
    <name evidence="2" type="ORF">AWC38_SpisGene21558</name>
</gene>
<dbReference type="EMBL" id="LSMT01000803">
    <property type="protein sequence ID" value="PFX14299.1"/>
    <property type="molecule type" value="Genomic_DNA"/>
</dbReference>
<evidence type="ECO:0000313" key="2">
    <source>
        <dbReference type="EMBL" id="PFX14299.1"/>
    </source>
</evidence>
<feature type="domain" description="Helix-turn-helix" evidence="1">
    <location>
        <begin position="18"/>
        <end position="77"/>
    </location>
</feature>
<comment type="caution">
    <text evidence="2">The sequence shown here is derived from an EMBL/GenBank/DDBJ whole genome shotgun (WGS) entry which is preliminary data.</text>
</comment>
<dbReference type="Pfam" id="PF26215">
    <property type="entry name" value="HTH_animal"/>
    <property type="match status" value="1"/>
</dbReference>
<dbReference type="PANTHER" id="PTHR21301:SF10">
    <property type="entry name" value="REVERSE TRANSCRIPTASE DOMAIN-CONTAINING PROTEIN"/>
    <property type="match status" value="1"/>
</dbReference>
<evidence type="ECO:0000313" key="3">
    <source>
        <dbReference type="Proteomes" id="UP000225706"/>
    </source>
</evidence>
<name>A0A2B4RBY1_STYPI</name>
<dbReference type="Proteomes" id="UP000225706">
    <property type="component" value="Unassembled WGS sequence"/>
</dbReference>
<organism evidence="2 3">
    <name type="scientific">Stylophora pistillata</name>
    <name type="common">Smooth cauliflower coral</name>
    <dbReference type="NCBI Taxonomy" id="50429"/>
    <lineage>
        <taxon>Eukaryota</taxon>
        <taxon>Metazoa</taxon>
        <taxon>Cnidaria</taxon>
        <taxon>Anthozoa</taxon>
        <taxon>Hexacorallia</taxon>
        <taxon>Scleractinia</taxon>
        <taxon>Astrocoeniina</taxon>
        <taxon>Pocilloporidae</taxon>
        <taxon>Stylophora</taxon>
    </lineage>
</organism>
<sequence length="184" mass="20748">MDGFIRTDVYSKPTDSHLYLPPSSCHPKHLFKAIPFGAATRLKRNCLEEVFFAERTAEYKEYLVNQGYPSKLVSKQFSKPPPSLEIVYSGLVEKKVRKTVMISTNQLQIIALNVLQLLFVITETAGYPSGIEIKNVSFCGNYDKTAKIKISPWPFIPSGTIFNLTLTFTPAVDVLDVSNEYEFV</sequence>